<gene>
    <name evidence="1" type="ORF">BpHYR1_012987</name>
</gene>
<protein>
    <submittedName>
        <fullName evidence="1">Cilia-and flagella-associated 54</fullName>
    </submittedName>
</protein>
<proteinExistence type="predicted"/>
<dbReference type="STRING" id="10195.A0A3M7QWB7"/>
<comment type="caution">
    <text evidence="1">The sequence shown here is derived from an EMBL/GenBank/DDBJ whole genome shotgun (WGS) entry which is preliminary data.</text>
</comment>
<dbReference type="OrthoDB" id="2104158at2759"/>
<name>A0A3M7QWB7_BRAPC</name>
<dbReference type="Proteomes" id="UP000276133">
    <property type="component" value="Unassembled WGS sequence"/>
</dbReference>
<accession>A0A3M7QWB7</accession>
<dbReference type="PANTHER" id="PTHR33487:SF1">
    <property type="entry name" value="CILIA- AND FLAGELLA-ASSOCIATED PROTEIN 54"/>
    <property type="match status" value="1"/>
</dbReference>
<dbReference type="EMBL" id="REGN01004998">
    <property type="protein sequence ID" value="RNA15268.1"/>
    <property type="molecule type" value="Genomic_DNA"/>
</dbReference>
<keyword evidence="2" id="KW-1185">Reference proteome</keyword>
<organism evidence="1 2">
    <name type="scientific">Brachionus plicatilis</name>
    <name type="common">Marine rotifer</name>
    <name type="synonym">Brachionus muelleri</name>
    <dbReference type="NCBI Taxonomy" id="10195"/>
    <lineage>
        <taxon>Eukaryota</taxon>
        <taxon>Metazoa</taxon>
        <taxon>Spiralia</taxon>
        <taxon>Gnathifera</taxon>
        <taxon>Rotifera</taxon>
        <taxon>Eurotatoria</taxon>
        <taxon>Monogononta</taxon>
        <taxon>Pseudotrocha</taxon>
        <taxon>Ploima</taxon>
        <taxon>Brachionidae</taxon>
        <taxon>Brachionus</taxon>
    </lineage>
</organism>
<keyword evidence="1" id="KW-0969">Cilium</keyword>
<dbReference type="GO" id="GO:0060271">
    <property type="term" value="P:cilium assembly"/>
    <property type="evidence" value="ECO:0007669"/>
    <property type="project" value="TreeGrafter"/>
</dbReference>
<keyword evidence="1" id="KW-0282">Flagellum</keyword>
<sequence length="132" mass="15339">MNFTASNENAKTLQFIAYFNQIFFDGVLNYEMIRKTSPILLRKFLECIFIVTDIKIKTKKIFCDILFNGKIQYTNQIDRVRECENLLVAIELAAWLNDAPIILQAVVQCYGLLAPLIYFNLAYEPIIKNIAY</sequence>
<reference evidence="1 2" key="1">
    <citation type="journal article" date="2018" name="Sci. Rep.">
        <title>Genomic signatures of local adaptation to the degree of environmental predictability in rotifers.</title>
        <authorList>
            <person name="Franch-Gras L."/>
            <person name="Hahn C."/>
            <person name="Garcia-Roger E.M."/>
            <person name="Carmona M.J."/>
            <person name="Serra M."/>
            <person name="Gomez A."/>
        </authorList>
    </citation>
    <scope>NUCLEOTIDE SEQUENCE [LARGE SCALE GENOMIC DNA]</scope>
    <source>
        <strain evidence="1">HYR1</strain>
    </source>
</reference>
<keyword evidence="1" id="KW-0966">Cell projection</keyword>
<dbReference type="PANTHER" id="PTHR33487">
    <property type="entry name" value="CILIA- AND FLAGELLA-ASSOCIATED PROTEIN 54"/>
    <property type="match status" value="1"/>
</dbReference>
<evidence type="ECO:0000313" key="1">
    <source>
        <dbReference type="EMBL" id="RNA15268.1"/>
    </source>
</evidence>
<evidence type="ECO:0000313" key="2">
    <source>
        <dbReference type="Proteomes" id="UP000276133"/>
    </source>
</evidence>
<dbReference type="AlphaFoldDB" id="A0A3M7QWB7"/>